<dbReference type="Gene3D" id="1.10.1420.10">
    <property type="match status" value="2"/>
</dbReference>
<dbReference type="Gene3D" id="3.40.50.300">
    <property type="entry name" value="P-loop containing nucleotide triphosphate hydrolases"/>
    <property type="match status" value="1"/>
</dbReference>
<dbReference type="Gene3D" id="3.40.1170.10">
    <property type="entry name" value="DNA repair protein MutS, domain I"/>
    <property type="match status" value="1"/>
</dbReference>
<dbReference type="Gene3D" id="6.10.140.430">
    <property type="match status" value="1"/>
</dbReference>
<evidence type="ECO:0000256" key="8">
    <source>
        <dbReference type="NCBIfam" id="TIGR01070"/>
    </source>
</evidence>
<dbReference type="InterPro" id="IPR000432">
    <property type="entry name" value="DNA_mismatch_repair_MutS_C"/>
</dbReference>
<feature type="domain" description="DNA mismatch repair proteins mutS family" evidence="9">
    <location>
        <begin position="688"/>
        <end position="704"/>
    </location>
</feature>
<dbReference type="NCBIfam" id="NF003810">
    <property type="entry name" value="PRK05399.1"/>
    <property type="match status" value="1"/>
</dbReference>
<dbReference type="CDD" id="cd03284">
    <property type="entry name" value="ABC_MutS1"/>
    <property type="match status" value="1"/>
</dbReference>
<dbReference type="InterPro" id="IPR007695">
    <property type="entry name" value="DNA_mismatch_repair_MutS-lik_N"/>
</dbReference>
<dbReference type="Pfam" id="PF05192">
    <property type="entry name" value="MutS_III"/>
    <property type="match status" value="1"/>
</dbReference>
<dbReference type="InterPro" id="IPR005748">
    <property type="entry name" value="DNA_mismatch_repair_MutS"/>
</dbReference>
<dbReference type="InterPro" id="IPR007861">
    <property type="entry name" value="DNA_mismatch_repair_MutS_clamp"/>
</dbReference>
<keyword evidence="4 7" id="KW-0067">ATP-binding</keyword>
<dbReference type="SUPFAM" id="SSF53150">
    <property type="entry name" value="DNA repair protein MutS, domain II"/>
    <property type="match status" value="1"/>
</dbReference>
<evidence type="ECO:0000259" key="9">
    <source>
        <dbReference type="PROSITE" id="PS00486"/>
    </source>
</evidence>
<evidence type="ECO:0000256" key="7">
    <source>
        <dbReference type="HAMAP-Rule" id="MF_00096"/>
    </source>
</evidence>
<dbReference type="SUPFAM" id="SSF52540">
    <property type="entry name" value="P-loop containing nucleoside triphosphate hydrolases"/>
    <property type="match status" value="1"/>
</dbReference>
<comment type="similarity">
    <text evidence="1 7">Belongs to the DNA mismatch repair MutS family.</text>
</comment>
<sequence>MLKSFTLPDGVKMTPMLEQFVRWKNEYPEALLFFRMGDFYELFFDDARVASEVLDIALTARDQGKKIPMAGIPHHASESYLGKLIKKGYHVAICEQMTEPDGRSLVDRQVIRLVTPGTYLPEETGNDGRLVAVRKLDRYRWAVGSLEPGTGFLEAGAMPLDEVRGFLSAYRGSEILRPKGKIPEEIAFLIESSPVVELPVEDFDPAGGARWLQHRWDLASLQGFGFQDGAPEIGVAAALLRYLEETQFGAARHVSGIAPVLSSRYLHLDVTTQRNLELFDGDGPSLYDILNRCKTACGRRRLREWITRPLMDPGEISRRLDVQETLLNSSDGLNDLQDGLGHCKDIERSLARLHMRSGNPRDLAAIRDTLSALPSIEVALKDVGLSHLLPCSDDFRDISDLLAGGIEDSPSRVLGNGKIVRDGFDDKLDEWRGFAERGQEWLNDFTQRERDRLSIPRLKTGYSRVFGYYLEIGKGSMRDDLELPEDYRRRQTLVSAERYTTSELRDFEERMSRSEEEVRKRETELYGMLLERTLEKTEKLQSLGRALGNLDVLVSLAEVSRERGYIRPEFSDGGDISIKGGRHPVVEAVQKEIPFVPNDVDMKMDGNRLAIVTGPNMAGKSTYLRMTALLVIMAQMGTYIPAESAELGLCDRVFTRLGARDELAFGNSTFMVEMVETANILHNVTDRSLVILDEVGRGTSTYDGMSIAWAVLEYLQGACGRCPKVLFATHYHELTALEGRMPHVFNLRVEVEERPDGVTFLHRVVPGPADRSYGVEVARLAGLPRVVLCRAQELLERFEKSSDDGASVPGPSVQMEFFDLKGDAIIQELASLSPDDLTPIQALEKVYELHEEARKAVKP</sequence>
<dbReference type="InterPro" id="IPR016151">
    <property type="entry name" value="DNA_mismatch_repair_MutS_N"/>
</dbReference>
<dbReference type="InterPro" id="IPR017261">
    <property type="entry name" value="DNA_mismatch_repair_MutS/MSH"/>
</dbReference>
<dbReference type="HAMAP" id="MF_00096">
    <property type="entry name" value="MutS"/>
    <property type="match status" value="1"/>
</dbReference>
<dbReference type="InterPro" id="IPR007696">
    <property type="entry name" value="DNA_mismatch_repair_MutS_core"/>
</dbReference>
<feature type="binding site" evidence="7">
    <location>
        <begin position="614"/>
        <end position="621"/>
    </location>
    <ligand>
        <name>ATP</name>
        <dbReference type="ChEBI" id="CHEBI:30616"/>
    </ligand>
</feature>
<dbReference type="Pfam" id="PF05190">
    <property type="entry name" value="MutS_IV"/>
    <property type="match status" value="1"/>
</dbReference>
<dbReference type="PIRSF" id="PIRSF037677">
    <property type="entry name" value="DNA_mis_repair_Msh6"/>
    <property type="match status" value="1"/>
</dbReference>
<dbReference type="PANTHER" id="PTHR11361">
    <property type="entry name" value="DNA MISMATCH REPAIR PROTEIN MUTS FAMILY MEMBER"/>
    <property type="match status" value="1"/>
</dbReference>
<dbReference type="InterPro" id="IPR027417">
    <property type="entry name" value="P-loop_NTPase"/>
</dbReference>
<reference evidence="10 11" key="1">
    <citation type="submission" date="2022-01" db="EMBL/GenBank/DDBJ databases">
        <title>Dethiosulfovibrio faecalis sp. nov., a novel proteolytic, non-sulfur-reducing bacterium isolated from a marine aquaculture solid waste bioreactor.</title>
        <authorList>
            <person name="Grabowski S."/>
            <person name="Apolinario E."/>
            <person name="Schneider N."/>
            <person name="Marshall C.W."/>
            <person name="Sowers K.R."/>
        </authorList>
    </citation>
    <scope>NUCLEOTIDE SEQUENCE [LARGE SCALE GENOMIC DNA]</scope>
    <source>
        <strain evidence="10 11">DSM 12537</strain>
    </source>
</reference>
<comment type="function">
    <text evidence="7">This protein is involved in the repair of mismatches in DNA. It is possible that it carries out the mismatch recognition step. This protein has a weak ATPase activity.</text>
</comment>
<organism evidence="10 11">
    <name type="scientific">Dethiosulfovibrio marinus</name>
    <dbReference type="NCBI Taxonomy" id="133532"/>
    <lineage>
        <taxon>Bacteria</taxon>
        <taxon>Thermotogati</taxon>
        <taxon>Synergistota</taxon>
        <taxon>Synergistia</taxon>
        <taxon>Synergistales</taxon>
        <taxon>Dethiosulfovibrionaceae</taxon>
        <taxon>Dethiosulfovibrio</taxon>
    </lineage>
</organism>
<keyword evidence="5 7" id="KW-0238">DNA-binding</keyword>
<dbReference type="PROSITE" id="PS00486">
    <property type="entry name" value="DNA_MISMATCH_REPAIR_2"/>
    <property type="match status" value="1"/>
</dbReference>
<dbReference type="InterPro" id="IPR036187">
    <property type="entry name" value="DNA_mismatch_repair_MutS_sf"/>
</dbReference>
<accession>A0ABS9ELE3</accession>
<evidence type="ECO:0000256" key="6">
    <source>
        <dbReference type="ARBA" id="ARBA00023204"/>
    </source>
</evidence>
<keyword evidence="2 7" id="KW-0547">Nucleotide-binding</keyword>
<evidence type="ECO:0000256" key="5">
    <source>
        <dbReference type="ARBA" id="ARBA00023125"/>
    </source>
</evidence>
<keyword evidence="6 7" id="KW-0234">DNA repair</keyword>
<dbReference type="InterPro" id="IPR036678">
    <property type="entry name" value="MutS_con_dom_sf"/>
</dbReference>
<keyword evidence="3 7" id="KW-0227">DNA damage</keyword>
<protein>
    <recommendedName>
        <fullName evidence="7 8">DNA mismatch repair protein MutS</fullName>
    </recommendedName>
</protein>
<dbReference type="SMART" id="SM00533">
    <property type="entry name" value="MUTSd"/>
    <property type="match status" value="1"/>
</dbReference>
<evidence type="ECO:0000313" key="10">
    <source>
        <dbReference type="EMBL" id="MCF4142026.1"/>
    </source>
</evidence>
<dbReference type="SUPFAM" id="SSF55271">
    <property type="entry name" value="DNA repair protein MutS, domain I"/>
    <property type="match status" value="1"/>
</dbReference>
<name>A0ABS9ELE3_9BACT</name>
<evidence type="ECO:0000313" key="11">
    <source>
        <dbReference type="Proteomes" id="UP001200430"/>
    </source>
</evidence>
<proteinExistence type="inferred from homology"/>
<dbReference type="EMBL" id="JAKGUD010000003">
    <property type="protein sequence ID" value="MCF4142026.1"/>
    <property type="molecule type" value="Genomic_DNA"/>
</dbReference>
<dbReference type="Pfam" id="PF00488">
    <property type="entry name" value="MutS_V"/>
    <property type="match status" value="1"/>
</dbReference>
<dbReference type="RefSeq" id="WP_236098782.1">
    <property type="nucleotide sequence ID" value="NZ_JAKGUD010000003.1"/>
</dbReference>
<dbReference type="SUPFAM" id="SSF48334">
    <property type="entry name" value="DNA repair protein MutS, domain III"/>
    <property type="match status" value="1"/>
</dbReference>
<dbReference type="InterPro" id="IPR045076">
    <property type="entry name" value="MutS"/>
</dbReference>
<evidence type="ECO:0000256" key="1">
    <source>
        <dbReference type="ARBA" id="ARBA00006271"/>
    </source>
</evidence>
<dbReference type="PANTHER" id="PTHR11361:SF34">
    <property type="entry name" value="DNA MISMATCH REPAIR PROTEIN MSH1, MITOCHONDRIAL"/>
    <property type="match status" value="1"/>
</dbReference>
<comment type="caution">
    <text evidence="10">The sequence shown here is derived from an EMBL/GenBank/DDBJ whole genome shotgun (WGS) entry which is preliminary data.</text>
</comment>
<dbReference type="SMART" id="SM00534">
    <property type="entry name" value="MUTSac"/>
    <property type="match status" value="1"/>
</dbReference>
<keyword evidence="11" id="KW-1185">Reference proteome</keyword>
<evidence type="ECO:0000256" key="2">
    <source>
        <dbReference type="ARBA" id="ARBA00022741"/>
    </source>
</evidence>
<gene>
    <name evidence="7 10" type="primary">mutS</name>
    <name evidence="10" type="ORF">L2W38_04245</name>
</gene>
<dbReference type="Proteomes" id="UP001200430">
    <property type="component" value="Unassembled WGS sequence"/>
</dbReference>
<dbReference type="NCBIfam" id="TIGR01070">
    <property type="entry name" value="mutS1"/>
    <property type="match status" value="1"/>
</dbReference>
<dbReference type="Pfam" id="PF01624">
    <property type="entry name" value="MutS_I"/>
    <property type="match status" value="1"/>
</dbReference>
<dbReference type="Gene3D" id="3.30.420.110">
    <property type="entry name" value="MutS, connector domain"/>
    <property type="match status" value="1"/>
</dbReference>
<evidence type="ECO:0000256" key="3">
    <source>
        <dbReference type="ARBA" id="ARBA00022763"/>
    </source>
</evidence>
<evidence type="ECO:0000256" key="4">
    <source>
        <dbReference type="ARBA" id="ARBA00022840"/>
    </source>
</evidence>